<name>A0ABP7W4Z1_9ACTN</name>
<comment type="caution">
    <text evidence="1">The sequence shown here is derived from an EMBL/GenBank/DDBJ whole genome shotgun (WGS) entry which is preliminary data.</text>
</comment>
<dbReference type="RefSeq" id="WP_344950756.1">
    <property type="nucleotide sequence ID" value="NZ_BAAAZG010000029.1"/>
</dbReference>
<reference evidence="2" key="1">
    <citation type="journal article" date="2019" name="Int. J. Syst. Evol. Microbiol.">
        <title>The Global Catalogue of Microorganisms (GCM) 10K type strain sequencing project: providing services to taxonomists for standard genome sequencing and annotation.</title>
        <authorList>
            <consortium name="The Broad Institute Genomics Platform"/>
            <consortium name="The Broad Institute Genome Sequencing Center for Infectious Disease"/>
            <person name="Wu L."/>
            <person name="Ma J."/>
        </authorList>
    </citation>
    <scope>NUCLEOTIDE SEQUENCE [LARGE SCALE GENOMIC DNA]</scope>
    <source>
        <strain evidence="2">JCM 16702</strain>
    </source>
</reference>
<protein>
    <recommendedName>
        <fullName evidence="3">HNH endonuclease</fullName>
    </recommendedName>
</protein>
<keyword evidence="2" id="KW-1185">Reference proteome</keyword>
<evidence type="ECO:0000313" key="2">
    <source>
        <dbReference type="Proteomes" id="UP001500683"/>
    </source>
</evidence>
<sequence length="270" mass="30671">MVGTMRREGDQVIFRFPYSKAANKELHAASGWRVRWDHERHGFVMPFAALLGAAENVRAMLAAFVIRHELDVDWDCQLALGLEVGVTTPPQREPLAVVIGLGRGWLSAHCSPDEWWGSELRKVVHPKDWVRLQALVLGRAGDCCEVCGRRAGASRLQVHEVWSFQWGNAPRVQRLERVVALCIDCRRTQHVHRARDAGELDLVVHTLTAVNHWSAERAKRDIERAEFECLFRRTTEWDLDLSVLDGLIAIDGYPTLYVPAADRRRLGDTN</sequence>
<dbReference type="EMBL" id="BAAAZG010000029">
    <property type="protein sequence ID" value="GAA4081220.1"/>
    <property type="molecule type" value="Genomic_DNA"/>
</dbReference>
<dbReference type="Proteomes" id="UP001500683">
    <property type="component" value="Unassembled WGS sequence"/>
</dbReference>
<proteinExistence type="predicted"/>
<gene>
    <name evidence="1" type="ORF">GCM10022214_44990</name>
</gene>
<evidence type="ECO:0000313" key="1">
    <source>
        <dbReference type="EMBL" id="GAA4081220.1"/>
    </source>
</evidence>
<organism evidence="1 2">
    <name type="scientific">Actinomadura miaoliensis</name>
    <dbReference type="NCBI Taxonomy" id="430685"/>
    <lineage>
        <taxon>Bacteria</taxon>
        <taxon>Bacillati</taxon>
        <taxon>Actinomycetota</taxon>
        <taxon>Actinomycetes</taxon>
        <taxon>Streptosporangiales</taxon>
        <taxon>Thermomonosporaceae</taxon>
        <taxon>Actinomadura</taxon>
    </lineage>
</organism>
<accession>A0ABP7W4Z1</accession>
<evidence type="ECO:0008006" key="3">
    <source>
        <dbReference type="Google" id="ProtNLM"/>
    </source>
</evidence>